<gene>
    <name evidence="2" type="ORF">GCM10010969_06240</name>
</gene>
<dbReference type="Pfam" id="PF20597">
    <property type="entry name" value="pAdhesive_15"/>
    <property type="match status" value="1"/>
</dbReference>
<accession>A0ABQ2KTW6</accession>
<dbReference type="EMBL" id="BMLN01000002">
    <property type="protein sequence ID" value="GGN93079.1"/>
    <property type="molecule type" value="Genomic_DNA"/>
</dbReference>
<reference evidence="3" key="1">
    <citation type="journal article" date="2019" name="Int. J. Syst. Evol. Microbiol.">
        <title>The Global Catalogue of Microorganisms (GCM) 10K type strain sequencing project: providing services to taxonomists for standard genome sequencing and annotation.</title>
        <authorList>
            <consortium name="The Broad Institute Genomics Platform"/>
            <consortium name="The Broad Institute Genome Sequencing Center for Infectious Disease"/>
            <person name="Wu L."/>
            <person name="Ma J."/>
        </authorList>
    </citation>
    <scope>NUCLEOTIDE SEQUENCE [LARGE SCALE GENOMIC DNA]</scope>
    <source>
        <strain evidence="3">CGMCC 1.6964</strain>
    </source>
</reference>
<protein>
    <recommendedName>
        <fullName evidence="1">Choice-of-anchor A domain-containing protein</fullName>
    </recommendedName>
</protein>
<dbReference type="Proteomes" id="UP000606653">
    <property type="component" value="Unassembled WGS sequence"/>
</dbReference>
<name>A0ABQ2KTW6_9BACL</name>
<evidence type="ECO:0000259" key="1">
    <source>
        <dbReference type="Pfam" id="PF20597"/>
    </source>
</evidence>
<sequence length="1668" mass="177535">MRKKHVGIWIIILTFVLVSVPFGVWKVMADTEPPYQIKILEIVDNGTYALQSSLKDTPNVVVDTMRMKTFVAMRDELNGKYDTIYFGKGTYSTAQPQTFTSTSLDAQRQAHHTTSIMNDMTKLKAQEIENDYIQKGLPVIFHTSIHDQNPQGNLYALYSKYKMAATSPSNVIFTNDTSLGTVINDIKKGTALYKQRPQIEIVAKPENSLTGSAKIYTTGDTLTFTFNANNIKDFNSPVNAKLYIGVDKVLKLTDENIVASSTLTARSGNLTYKLPQTFSGPVYWRLELNANGLSDYTEGAVHVRDKQTVIRVLQVLPKDSASSLIKSSNMTQSYLQSPDYDIQITPIPFSEFNTASNPNSYANLNGKYDMVIFGFMDNYNKQTSSSLTDAAAAGINTFIKTGQAVMFTHDTMIGNMYNPWIKNFQQTTGQTGLYTNMGLSAPNRSTRTQIVNSGMLTQFPFDLSLKPGNTNGYVGQIAQTHNQYYMLDLEDPSIVPWYNIVSEDADTHKRDSDDSYDHYYTYSKGNVTYSGTGHTNTGFPEWEQKLFVNTMFRAFIGSNHAPTITVYAPEENSTKPSYLKNLILSYQVDDLDLKDLNVYSTVKIKSNGVELDTYSISEKMIQKGQIVTETIPNPLPTGGTLQIEITARDKQGASVTKTIDMTIEQVSANLETDRTIVSGAPNKVAVRGEPVVIDYSVTPLPIDYSLVRQEEQGSSTLEVSNLIYTEKLPAGLEISGSLPAGMNRSGTLAEGYTLTTSFGDVTYNLTTDADGSKSYQPTSTQPLSFTLNLVPTQKGPYDLNAAKLDFEDLHVGQSSISEHDSALQTFKDYSLFIFGNADASGSSFGADGRLAFGGNVTLSSFNAGKQLQTGSLPTVLANGSVSISGGSITNGSIVAGTTMTLNGLSLNGITAVSGDSMSIANGSIQNGAQALSGEHLSLSNFNVNEKSTVAAVKNLTLSSEGNIDLSSSASYGGTYNGPIHIVPQKKSASTLKAQVNAAKQTIDFAAAKKQLLALSDAYAAKAATGTTEYKEGRITLTGTEKGLNIFNVSGSYVNTMNHLVINVPSGSTAVVNISGSNTKLSNGMTVNGTDSAHVILNFNQQTGIEVTNIKVKGSILAPRAAASFRDGNIEGTLIADSVRAPGSFHAGMSTFVGSSPAVVTTGEQHTILYPDEFFNAVVKVNSIALEDRSIWVGDSTTLVPTILPTDVEESGKILTWSSSSPAVQIVYPSGTVGGKAPTISVVGAQAGEAVITASATDGSGIVGRATIKVEAPALSIIGTPSVNVGQTITDIQAVVNASNLKIDSVDWEWSSTGAGKVNISPQTDPTQLFVEGVQSGRVKLQATAHITNTKTRMTKQLTATYDIDVTDNLSSVVINGPDAVKKGGTINLSTEIQPAAANIGSIVWNVTEGQSNANLTPASTAPPRTAVLKGTTAGPVTISVTVRTAGDNPVEKTVTKTIWVLDFAMKGPDTVYAGDSIDLSASLLPANYPGSKGTVEWSISNVPNSGPGNASYASIGTPVDSGNTSSVSLSGSSSGQVIVTAVIPTPAGNLTVSQPVTIRPVVTALLLPPTVKVEKGVPFDLIANAPLMVNPISIPVEDIKNQLVWTSADDTSISVDTSGVVVGLQEGREIVVTVSYQRTATAPAITASTRVIVTKAADPNAPSEGDRY</sequence>
<keyword evidence="3" id="KW-1185">Reference proteome</keyword>
<comment type="caution">
    <text evidence="2">The sequence shown here is derived from an EMBL/GenBank/DDBJ whole genome shotgun (WGS) entry which is preliminary data.</text>
</comment>
<feature type="domain" description="Choice-of-anchor A" evidence="1">
    <location>
        <begin position="823"/>
        <end position="1145"/>
    </location>
</feature>
<dbReference type="RefSeq" id="WP_018977744.1">
    <property type="nucleotide sequence ID" value="NZ_BMLN01000002.1"/>
</dbReference>
<evidence type="ECO:0000313" key="3">
    <source>
        <dbReference type="Proteomes" id="UP000606653"/>
    </source>
</evidence>
<proteinExistence type="predicted"/>
<evidence type="ECO:0000313" key="2">
    <source>
        <dbReference type="EMBL" id="GGN93079.1"/>
    </source>
</evidence>
<dbReference type="InterPro" id="IPR026588">
    <property type="entry name" value="Choice_anch_A"/>
</dbReference>
<dbReference type="NCBIfam" id="TIGR04215">
    <property type="entry name" value="choice_anch_A"/>
    <property type="match status" value="2"/>
</dbReference>
<organism evidence="2 3">
    <name type="scientific">Saccharibacillus kuerlensis</name>
    <dbReference type="NCBI Taxonomy" id="459527"/>
    <lineage>
        <taxon>Bacteria</taxon>
        <taxon>Bacillati</taxon>
        <taxon>Bacillota</taxon>
        <taxon>Bacilli</taxon>
        <taxon>Bacillales</taxon>
        <taxon>Paenibacillaceae</taxon>
        <taxon>Saccharibacillus</taxon>
    </lineage>
</organism>
<dbReference type="Gene3D" id="2.60.40.1080">
    <property type="match status" value="1"/>
</dbReference>